<evidence type="ECO:0000259" key="3">
    <source>
        <dbReference type="Pfam" id="PF03358"/>
    </source>
</evidence>
<dbReference type="Proteomes" id="UP000257143">
    <property type="component" value="Unassembled WGS sequence"/>
</dbReference>
<keyword evidence="1" id="KW-0285">Flavoprotein</keyword>
<dbReference type="AlphaFoldDB" id="A0A3D8PQD0"/>
<dbReference type="GO" id="GO:0016491">
    <property type="term" value="F:oxidoreductase activity"/>
    <property type="evidence" value="ECO:0007669"/>
    <property type="project" value="InterPro"/>
</dbReference>
<feature type="domain" description="NADPH-dependent FMN reductase-like" evidence="3">
    <location>
        <begin position="7"/>
        <end position="143"/>
    </location>
</feature>
<comment type="caution">
    <text evidence="4">The sequence shown here is derived from an EMBL/GenBank/DDBJ whole genome shotgun (WGS) entry which is preliminary data.</text>
</comment>
<dbReference type="PANTHER" id="PTHR43278:SF4">
    <property type="entry name" value="NAD(P)H-DEPENDENT FMN-CONTAINING OXIDOREDUCTASE YWQN-RELATED"/>
    <property type="match status" value="1"/>
</dbReference>
<keyword evidence="2" id="KW-0288">FMN</keyword>
<dbReference type="EMBL" id="PIOC01000017">
    <property type="protein sequence ID" value="RDW18356.1"/>
    <property type="molecule type" value="Genomic_DNA"/>
</dbReference>
<evidence type="ECO:0000313" key="4">
    <source>
        <dbReference type="EMBL" id="RDW18356.1"/>
    </source>
</evidence>
<evidence type="ECO:0000256" key="2">
    <source>
        <dbReference type="ARBA" id="ARBA00022643"/>
    </source>
</evidence>
<dbReference type="RefSeq" id="WP_115773535.1">
    <property type="nucleotide sequence ID" value="NZ_PIOC01000017.1"/>
</dbReference>
<accession>A0A3D8PQD0</accession>
<gene>
    <name evidence="4" type="ORF">CWR48_12315</name>
</gene>
<keyword evidence="5" id="KW-1185">Reference proteome</keyword>
<evidence type="ECO:0000313" key="5">
    <source>
        <dbReference type="Proteomes" id="UP000257143"/>
    </source>
</evidence>
<dbReference type="InterPro" id="IPR005025">
    <property type="entry name" value="FMN_Rdtase-like_dom"/>
</dbReference>
<dbReference type="InterPro" id="IPR029039">
    <property type="entry name" value="Flavoprotein-like_sf"/>
</dbReference>
<evidence type="ECO:0000256" key="1">
    <source>
        <dbReference type="ARBA" id="ARBA00022630"/>
    </source>
</evidence>
<organism evidence="4 5">
    <name type="scientific">Oceanobacillus arenosus</name>
    <dbReference type="NCBI Taxonomy" id="1229153"/>
    <lineage>
        <taxon>Bacteria</taxon>
        <taxon>Bacillati</taxon>
        <taxon>Bacillota</taxon>
        <taxon>Bacilli</taxon>
        <taxon>Bacillales</taxon>
        <taxon>Bacillaceae</taxon>
        <taxon>Oceanobacillus</taxon>
    </lineage>
</organism>
<name>A0A3D8PQD0_9BACI</name>
<dbReference type="SUPFAM" id="SSF52218">
    <property type="entry name" value="Flavoproteins"/>
    <property type="match status" value="1"/>
</dbReference>
<dbReference type="PANTHER" id="PTHR43278">
    <property type="entry name" value="NAD(P)H-DEPENDENT FMN-CONTAINING OXIDOREDUCTASE YWQN-RELATED"/>
    <property type="match status" value="1"/>
</dbReference>
<sequence length="208" mass="22532">MNKLNALILNCSLKPSNEKSNTDALLQDFIVTFEEKQVETETIRVADYNVAFGVDDDMGNGDEWPIIADKIEQADILLVGTPIWLGEKSSVAKMVMERISGSGAKTNELGQPVYYNKVAGAVVTGNEDGAKHAARDILFSLGHYGFSLPPNPLSYWVGEAGPGPSYIEAEGYKNEFTKNNAQVASYNLVHLAEILANNPIPTEGNVLA</sequence>
<protein>
    <submittedName>
        <fullName evidence="4">Flavodoxin family protein</fullName>
    </submittedName>
</protein>
<dbReference type="Gene3D" id="3.40.50.360">
    <property type="match status" value="1"/>
</dbReference>
<dbReference type="InterPro" id="IPR051796">
    <property type="entry name" value="ISF_SsuE-like"/>
</dbReference>
<reference evidence="5" key="1">
    <citation type="submission" date="2017-11" db="EMBL/GenBank/DDBJ databases">
        <authorList>
            <person name="Zhu W."/>
        </authorList>
    </citation>
    <scope>NUCLEOTIDE SEQUENCE [LARGE SCALE GENOMIC DNA]</scope>
    <source>
        <strain evidence="5">CAU 1183</strain>
    </source>
</reference>
<dbReference type="Pfam" id="PF03358">
    <property type="entry name" value="FMN_red"/>
    <property type="match status" value="1"/>
</dbReference>
<proteinExistence type="predicted"/>